<evidence type="ECO:0000256" key="1">
    <source>
        <dbReference type="ARBA" id="ARBA00004141"/>
    </source>
</evidence>
<feature type="transmembrane region" description="Helical" evidence="6">
    <location>
        <begin position="79"/>
        <end position="101"/>
    </location>
</feature>
<evidence type="ECO:0000313" key="9">
    <source>
        <dbReference type="Proteomes" id="UP000735302"/>
    </source>
</evidence>
<keyword evidence="2" id="KW-0813">Transport</keyword>
<keyword evidence="4 6" id="KW-1133">Transmembrane helix</keyword>
<dbReference type="SUPFAM" id="SSF103473">
    <property type="entry name" value="MFS general substrate transporter"/>
    <property type="match status" value="1"/>
</dbReference>
<dbReference type="PANTHER" id="PTHR23503:SF8">
    <property type="entry name" value="FACILITATED GLUCOSE TRANSPORTER PROTEIN 1"/>
    <property type="match status" value="1"/>
</dbReference>
<dbReference type="InterPro" id="IPR005829">
    <property type="entry name" value="Sugar_transporter_CS"/>
</dbReference>
<feature type="transmembrane region" description="Helical" evidence="6">
    <location>
        <begin position="113"/>
        <end position="137"/>
    </location>
</feature>
<comment type="caution">
    <text evidence="8">The sequence shown here is derived from an EMBL/GenBank/DDBJ whole genome shotgun (WGS) entry which is preliminary data.</text>
</comment>
<evidence type="ECO:0000256" key="6">
    <source>
        <dbReference type="SAM" id="Phobius"/>
    </source>
</evidence>
<evidence type="ECO:0000259" key="7">
    <source>
        <dbReference type="PROSITE" id="PS50850"/>
    </source>
</evidence>
<reference evidence="8 9" key="1">
    <citation type="journal article" date="2021" name="Elife">
        <title>Chloroplast acquisition without the gene transfer in kleptoplastic sea slugs, Plakobranchus ocellatus.</title>
        <authorList>
            <person name="Maeda T."/>
            <person name="Takahashi S."/>
            <person name="Yoshida T."/>
            <person name="Shimamura S."/>
            <person name="Takaki Y."/>
            <person name="Nagai Y."/>
            <person name="Toyoda A."/>
            <person name="Suzuki Y."/>
            <person name="Arimoto A."/>
            <person name="Ishii H."/>
            <person name="Satoh N."/>
            <person name="Nishiyama T."/>
            <person name="Hasebe M."/>
            <person name="Maruyama T."/>
            <person name="Minagawa J."/>
            <person name="Obokata J."/>
            <person name="Shigenobu S."/>
        </authorList>
    </citation>
    <scope>NUCLEOTIDE SEQUENCE [LARGE SCALE GENOMIC DNA]</scope>
</reference>
<evidence type="ECO:0000256" key="5">
    <source>
        <dbReference type="ARBA" id="ARBA00023136"/>
    </source>
</evidence>
<gene>
    <name evidence="8" type="ORF">PoB_005125700</name>
</gene>
<dbReference type="Pfam" id="PF00083">
    <property type="entry name" value="Sugar_tr"/>
    <property type="match status" value="1"/>
</dbReference>
<dbReference type="PROSITE" id="PS00217">
    <property type="entry name" value="SUGAR_TRANSPORT_2"/>
    <property type="match status" value="1"/>
</dbReference>
<feature type="transmembrane region" description="Helical" evidence="6">
    <location>
        <begin position="20"/>
        <end position="45"/>
    </location>
</feature>
<dbReference type="PANTHER" id="PTHR23503">
    <property type="entry name" value="SOLUTE CARRIER FAMILY 2"/>
    <property type="match status" value="1"/>
</dbReference>
<organism evidence="8 9">
    <name type="scientific">Plakobranchus ocellatus</name>
    <dbReference type="NCBI Taxonomy" id="259542"/>
    <lineage>
        <taxon>Eukaryota</taxon>
        <taxon>Metazoa</taxon>
        <taxon>Spiralia</taxon>
        <taxon>Lophotrochozoa</taxon>
        <taxon>Mollusca</taxon>
        <taxon>Gastropoda</taxon>
        <taxon>Heterobranchia</taxon>
        <taxon>Euthyneura</taxon>
        <taxon>Panpulmonata</taxon>
        <taxon>Sacoglossa</taxon>
        <taxon>Placobranchoidea</taxon>
        <taxon>Plakobranchidae</taxon>
        <taxon>Plakobranchus</taxon>
    </lineage>
</organism>
<keyword evidence="9" id="KW-1185">Reference proteome</keyword>
<evidence type="ECO:0000313" key="8">
    <source>
        <dbReference type="EMBL" id="GFO24752.1"/>
    </source>
</evidence>
<dbReference type="InterPro" id="IPR005828">
    <property type="entry name" value="MFS_sugar_transport-like"/>
</dbReference>
<evidence type="ECO:0000256" key="4">
    <source>
        <dbReference type="ARBA" id="ARBA00022989"/>
    </source>
</evidence>
<dbReference type="AlphaFoldDB" id="A0AAV4C0E3"/>
<feature type="domain" description="Major facilitator superfamily (MFS) profile" evidence="7">
    <location>
        <begin position="1"/>
        <end position="163"/>
    </location>
</feature>
<dbReference type="InterPro" id="IPR036259">
    <property type="entry name" value="MFS_trans_sf"/>
</dbReference>
<dbReference type="PROSITE" id="PS50850">
    <property type="entry name" value="MFS"/>
    <property type="match status" value="1"/>
</dbReference>
<sequence length="163" mass="17290">MNDTNYANSGQYLSDSFLRAYWSAIVSVFALGGAIGASLTGWWAFSFGRKRGCLTNTVLGFVAIGLLVLSPTFKSYHSLLVGRFIIGLHSGLYTGLCPLFLNEISTPATRGPLGVLHQTSTVVGILVAQVLGFPILLGSGSKWVALLAPPVLLAFQPILTLGF</sequence>
<keyword evidence="8" id="KW-0762">Sugar transport</keyword>
<dbReference type="Gene3D" id="1.20.1250.20">
    <property type="entry name" value="MFS general substrate transporter like domains"/>
    <property type="match status" value="1"/>
</dbReference>
<accession>A0AAV4C0E3</accession>
<dbReference type="GO" id="GO:0015149">
    <property type="term" value="F:hexose transmembrane transporter activity"/>
    <property type="evidence" value="ECO:0007669"/>
    <property type="project" value="TreeGrafter"/>
</dbReference>
<dbReference type="EMBL" id="BLXT01005625">
    <property type="protein sequence ID" value="GFO24752.1"/>
    <property type="molecule type" value="Genomic_DNA"/>
</dbReference>
<dbReference type="GO" id="GO:0016020">
    <property type="term" value="C:membrane"/>
    <property type="evidence" value="ECO:0007669"/>
    <property type="project" value="UniProtKB-SubCell"/>
</dbReference>
<dbReference type="Proteomes" id="UP000735302">
    <property type="component" value="Unassembled WGS sequence"/>
</dbReference>
<evidence type="ECO:0000256" key="2">
    <source>
        <dbReference type="ARBA" id="ARBA00022448"/>
    </source>
</evidence>
<dbReference type="InterPro" id="IPR045263">
    <property type="entry name" value="GLUT"/>
</dbReference>
<proteinExistence type="predicted"/>
<comment type="subcellular location">
    <subcellularLocation>
        <location evidence="1">Membrane</location>
        <topology evidence="1">Multi-pass membrane protein</topology>
    </subcellularLocation>
</comment>
<keyword evidence="3 6" id="KW-0812">Transmembrane</keyword>
<feature type="transmembrane region" description="Helical" evidence="6">
    <location>
        <begin position="52"/>
        <end position="73"/>
    </location>
</feature>
<feature type="non-terminal residue" evidence="8">
    <location>
        <position position="163"/>
    </location>
</feature>
<dbReference type="InterPro" id="IPR020846">
    <property type="entry name" value="MFS_dom"/>
</dbReference>
<name>A0AAV4C0E3_9GAST</name>
<keyword evidence="5 6" id="KW-0472">Membrane</keyword>
<evidence type="ECO:0000256" key="3">
    <source>
        <dbReference type="ARBA" id="ARBA00022692"/>
    </source>
</evidence>
<protein>
    <submittedName>
        <fullName evidence="8">Solute carrier family 2 facilitated glucose transporter member 1 protein</fullName>
    </submittedName>
</protein>